<organism evidence="1 2">
    <name type="scientific">Pseudozyma antarctica</name>
    <name type="common">Yeast</name>
    <name type="synonym">Candida antarctica</name>
    <dbReference type="NCBI Taxonomy" id="84753"/>
    <lineage>
        <taxon>Eukaryota</taxon>
        <taxon>Fungi</taxon>
        <taxon>Dikarya</taxon>
        <taxon>Basidiomycota</taxon>
        <taxon>Ustilaginomycotina</taxon>
        <taxon>Ustilaginomycetes</taxon>
        <taxon>Ustilaginales</taxon>
        <taxon>Ustilaginaceae</taxon>
        <taxon>Moesziomyces</taxon>
    </lineage>
</organism>
<gene>
    <name evidence="1" type="ORF">PAN0_024c6123</name>
</gene>
<keyword evidence="2" id="KW-1185">Reference proteome</keyword>
<dbReference type="GeneID" id="26306936"/>
<dbReference type="AlphaFoldDB" id="A0A081CMJ7"/>
<dbReference type="HOGENOM" id="CLU_937415_0_0_1"/>
<name>A0A081CMJ7_PSEA2</name>
<reference evidence="2" key="1">
    <citation type="journal article" date="2014" name="Genome Announc.">
        <title>Draft Genome Sequence of the Yeast Pseudozyma antarctica Type Strain JCM10317, a Producer of the Glycolipid Biosurfactants, Mannosylerythritol Lipids.</title>
        <authorList>
            <person name="Saika A."/>
            <person name="Koike H."/>
            <person name="Hori T."/>
            <person name="Fukuoka T."/>
            <person name="Sato S."/>
            <person name="Habe H."/>
            <person name="Kitamoto D."/>
            <person name="Morita T."/>
        </authorList>
    </citation>
    <scope>NUCLEOTIDE SEQUENCE [LARGE SCALE GENOMIC DNA]</scope>
    <source>
        <strain evidence="2">JCM 10317</strain>
    </source>
</reference>
<dbReference type="OrthoDB" id="2556723at2759"/>
<evidence type="ECO:0000313" key="2">
    <source>
        <dbReference type="Proteomes" id="UP000053758"/>
    </source>
</evidence>
<dbReference type="EMBL" id="DF830091">
    <property type="protein sequence ID" value="GAK67893.1"/>
    <property type="molecule type" value="Genomic_DNA"/>
</dbReference>
<proteinExistence type="predicted"/>
<dbReference type="RefSeq" id="XP_014653905.1">
    <property type="nucleotide sequence ID" value="XM_014798419.1"/>
</dbReference>
<evidence type="ECO:0000313" key="1">
    <source>
        <dbReference type="EMBL" id="GAK67893.1"/>
    </source>
</evidence>
<dbReference type="Proteomes" id="UP000053758">
    <property type="component" value="Unassembled WGS sequence"/>
</dbReference>
<accession>A0A081CMJ7</accession>
<sequence>MKFLSLLGAVLLSAAVVSADSSVATGADKGKLPQLLELINKLEHADPASPTFAAEFADELPRLAKLHREVAAQSSDRQVRRLYGDDDAAHKLLQFVQLQPAKRDTTKKSKGAKSDHAAHPAKKGEAVNKGKNGAKTSAEHKSEHAAHPGNKGEAVNKGKNGAKKSSEHKSEHAAHPGNKGEAVNKGKNGQKVSGEHKPQHAAHPHQQQTTKREVEETTEPDTKKTETKHSASKKTEGKKTATKKSESKKTEDKKKEAKKEDKKAEGKKSATEHAKHSAHAEHAAHASSHKSNKKPAHKHAAKSPATPPTSS</sequence>
<protein>
    <submittedName>
        <fullName evidence="1">Uncharacterized protein</fullName>
    </submittedName>
</protein>